<keyword evidence="18" id="KW-1185">Reference proteome</keyword>
<dbReference type="GO" id="GO:0005886">
    <property type="term" value="C:plasma membrane"/>
    <property type="evidence" value="ECO:0007669"/>
    <property type="project" value="UniProtKB-SubCell"/>
</dbReference>
<proteinExistence type="predicted"/>
<feature type="transmembrane region" description="Helical" evidence="16">
    <location>
        <begin position="297"/>
        <end position="320"/>
    </location>
</feature>
<evidence type="ECO:0000256" key="2">
    <source>
        <dbReference type="ARBA" id="ARBA00004236"/>
    </source>
</evidence>
<keyword evidence="8 16" id="KW-0472">Membrane</keyword>
<dbReference type="GO" id="GO:0004553">
    <property type="term" value="F:hydrolase activity, hydrolyzing O-glycosyl compounds"/>
    <property type="evidence" value="ECO:0007669"/>
    <property type="project" value="InterPro"/>
</dbReference>
<dbReference type="EMBL" id="JPOS01000079">
    <property type="protein sequence ID" value="KGE86401.1"/>
    <property type="molecule type" value="Genomic_DNA"/>
</dbReference>
<keyword evidence="4" id="KW-0134">Cell wall</keyword>
<keyword evidence="16" id="KW-0812">Transmembrane</keyword>
<evidence type="ECO:0000256" key="11">
    <source>
        <dbReference type="ARBA" id="ARBA00023316"/>
    </source>
</evidence>
<evidence type="ECO:0000256" key="1">
    <source>
        <dbReference type="ARBA" id="ARBA00004191"/>
    </source>
</evidence>
<keyword evidence="5" id="KW-0964">Secreted</keyword>
<evidence type="ECO:0000256" key="6">
    <source>
        <dbReference type="ARBA" id="ARBA00022729"/>
    </source>
</evidence>
<dbReference type="InterPro" id="IPR000490">
    <property type="entry name" value="Glyco_hydro_17"/>
</dbReference>
<comment type="function">
    <text evidence="13">Glucanases play a role in cell expansion during growth, in cell-cell fusion during mating, and in spore release during sporulation. This enzyme may be involved in beta-glucan degradation. Active on laminarin and lichenan.</text>
</comment>
<dbReference type="GO" id="GO:0071555">
    <property type="term" value="P:cell wall organization"/>
    <property type="evidence" value="ECO:0007669"/>
    <property type="project" value="UniProtKB-KW"/>
</dbReference>
<sequence>MSTTAKHTVPFGQKVAFGLGMLANQMFPAVLGIFMVVLVQNLGFPGWMWGVIYFFPRIFDSFTDPIMGFISDNTKSKWGRRRQYVMAGAIIMGVAFVAMWQLYKTDPATGELVSLNYNFTYFMIWSFVFYLGLTIFSVPYVAMGYEMSDDFHERTNIMATAQWIGQWAWVIAPWFWVIMYDNGPDGWFPDAETATRTLALWVGIILMFVAMMPAIFIKSESTLEKDYSPMTLKNIGGSFNEIILGFKEALKIKPFRKLCISTFFIFNAFNTVATFTFFIIVYHLFNGDADAANAGFWPTLFGSLGAISTTFIVIPIVAWLSRKIGKKQAFILSQGISIIGYVMLWFLLVPGKPYLFIFALPFFSFGIGSLFTLMMSMTSDVIDLDELNTGKRREGIFGAIYWWMVKFGFAIAGGLSGVILSIVGFQEGIPGTDQPEAITGLRIFFSGLPIAGTLIAMWVMRDYDVTEEKALEVRAAIDRKKMAKGSSSAYMPGKLLALKEGLLLNGVVGLDFAGKSTGEIRALFTEKLNSHLHGLCFSPYVEGQAAGDILSKEQIRRRMEIIMPHTEWIRSFSCTEGNELIPRIAHEKGLKTMVGAWISADKARNEAEINALVRLAKEGLVDIAAVGNEVLLRNELSEQEIIGYIERVKAQLPEGIPVGYVDAYYQFLERPELVNACDILPINCYPFWEGADSSHALLFLQQMYTLAAEAGRGKKVIVAETGWPSAGQSVEAAQPSAENAMKYFINAQDWAKANGIEMFYFSSFDESWKVVHEGEVGTRWGLWDKHEQPKFASQNVKTN</sequence>
<feature type="transmembrane region" description="Helical" evidence="16">
    <location>
        <begin position="396"/>
        <end position="423"/>
    </location>
</feature>
<gene>
    <name evidence="17" type="ORF">IX84_21660</name>
</gene>
<dbReference type="SUPFAM" id="SSF51445">
    <property type="entry name" value="(Trans)glycosidases"/>
    <property type="match status" value="1"/>
</dbReference>
<keyword evidence="7 17" id="KW-0378">Hydrolase</keyword>
<dbReference type="InterPro" id="IPR017853">
    <property type="entry name" value="GH"/>
</dbReference>
<evidence type="ECO:0000256" key="5">
    <source>
        <dbReference type="ARBA" id="ARBA00022525"/>
    </source>
</evidence>
<keyword evidence="10" id="KW-0119">Carbohydrate metabolism</keyword>
<dbReference type="STRING" id="1524460.IX84_21660"/>
<evidence type="ECO:0000256" key="15">
    <source>
        <dbReference type="ARBA" id="ARBA00043078"/>
    </source>
</evidence>
<feature type="transmembrane region" description="Helical" evidence="16">
    <location>
        <begin position="84"/>
        <end position="103"/>
    </location>
</feature>
<evidence type="ECO:0000256" key="8">
    <source>
        <dbReference type="ARBA" id="ARBA00023136"/>
    </source>
</evidence>
<feature type="transmembrane region" description="Helical" evidence="16">
    <location>
        <begin position="354"/>
        <end position="375"/>
    </location>
</feature>
<evidence type="ECO:0000256" key="14">
    <source>
        <dbReference type="ARBA" id="ARBA00042373"/>
    </source>
</evidence>
<evidence type="ECO:0000256" key="7">
    <source>
        <dbReference type="ARBA" id="ARBA00022801"/>
    </source>
</evidence>
<keyword evidence="12" id="KW-0624">Polysaccharide degradation</keyword>
<keyword evidence="6" id="KW-0732">Signal</keyword>
<feature type="transmembrane region" description="Helical" evidence="16">
    <location>
        <begin position="123"/>
        <end position="145"/>
    </location>
</feature>
<keyword evidence="9" id="KW-0325">Glycoprotein</keyword>
<feature type="transmembrane region" description="Helical" evidence="16">
    <location>
        <begin position="157"/>
        <end position="178"/>
    </location>
</feature>
<evidence type="ECO:0000313" key="18">
    <source>
        <dbReference type="Proteomes" id="UP000029736"/>
    </source>
</evidence>
<dbReference type="Proteomes" id="UP000029736">
    <property type="component" value="Unassembled WGS sequence"/>
</dbReference>
<evidence type="ECO:0000313" key="17">
    <source>
        <dbReference type="EMBL" id="KGE86401.1"/>
    </source>
</evidence>
<evidence type="ECO:0000256" key="3">
    <source>
        <dbReference type="ARBA" id="ARBA00022475"/>
    </source>
</evidence>
<keyword evidence="11" id="KW-0961">Cell wall biogenesis/degradation</keyword>
<keyword evidence="3" id="KW-1003">Cell membrane</keyword>
<dbReference type="PANTHER" id="PTHR16631">
    <property type="entry name" value="GLUCAN 1,3-BETA-GLUCOSIDASE"/>
    <property type="match status" value="1"/>
</dbReference>
<accession>A0A098S2Z2</accession>
<protein>
    <recommendedName>
        <fullName evidence="15">Endo-1,3-beta-glucanase btgC</fullName>
    </recommendedName>
    <alternativeName>
        <fullName evidence="14">Laminarinase btgC</fullName>
    </alternativeName>
</protein>
<feature type="transmembrane region" description="Helical" evidence="16">
    <location>
        <begin position="443"/>
        <end position="460"/>
    </location>
</feature>
<dbReference type="AlphaFoldDB" id="A0A098S2Z2"/>
<dbReference type="Gene3D" id="1.20.1250.20">
    <property type="entry name" value="MFS general substrate transporter like domains"/>
    <property type="match status" value="1"/>
</dbReference>
<comment type="subcellular location">
    <subcellularLocation>
        <location evidence="2">Cell membrane</location>
    </subcellularLocation>
    <subcellularLocation>
        <location evidence="1">Secreted</location>
        <location evidence="1">Cell wall</location>
    </subcellularLocation>
</comment>
<evidence type="ECO:0000256" key="16">
    <source>
        <dbReference type="SAM" id="Phobius"/>
    </source>
</evidence>
<feature type="transmembrane region" description="Helical" evidence="16">
    <location>
        <begin position="329"/>
        <end position="348"/>
    </location>
</feature>
<dbReference type="RefSeq" id="WP_044225203.1">
    <property type="nucleotide sequence ID" value="NZ_JBKAGJ010000010.1"/>
</dbReference>
<dbReference type="InterPro" id="IPR036259">
    <property type="entry name" value="MFS_trans_sf"/>
</dbReference>
<reference evidence="17 18" key="1">
    <citation type="journal article" date="2014" name="Int. J. Syst. Evol. Microbiol.">
        <title>Phaeodactylibacter xiamenensis gen. nov., sp. nov., a member of the family Saprospiraceae isolated from the marine alga Phaeodactylum tricornutum.</title>
        <authorList>
            <person name="Chen Z.Jr."/>
            <person name="Lei X."/>
            <person name="Lai Q."/>
            <person name="Li Y."/>
            <person name="Zhang B."/>
            <person name="Zhang J."/>
            <person name="Zhang H."/>
            <person name="Yang L."/>
            <person name="Zheng W."/>
            <person name="Tian Y."/>
            <person name="Yu Z."/>
            <person name="Xu H.Jr."/>
            <person name="Zheng T."/>
        </authorList>
    </citation>
    <scope>NUCLEOTIDE SEQUENCE [LARGE SCALE GENOMIC DNA]</scope>
    <source>
        <strain evidence="17 18">KD52</strain>
    </source>
</reference>
<organism evidence="17 18">
    <name type="scientific">Phaeodactylibacter xiamenensis</name>
    <dbReference type="NCBI Taxonomy" id="1524460"/>
    <lineage>
        <taxon>Bacteria</taxon>
        <taxon>Pseudomonadati</taxon>
        <taxon>Bacteroidota</taxon>
        <taxon>Saprospiria</taxon>
        <taxon>Saprospirales</taxon>
        <taxon>Haliscomenobacteraceae</taxon>
        <taxon>Phaeodactylibacter</taxon>
    </lineage>
</organism>
<dbReference type="OrthoDB" id="9764596at2"/>
<evidence type="ECO:0000256" key="9">
    <source>
        <dbReference type="ARBA" id="ARBA00023180"/>
    </source>
</evidence>
<dbReference type="GO" id="GO:0000272">
    <property type="term" value="P:polysaccharide catabolic process"/>
    <property type="evidence" value="ECO:0007669"/>
    <property type="project" value="UniProtKB-KW"/>
</dbReference>
<dbReference type="Pfam" id="PF00332">
    <property type="entry name" value="Glyco_hydro_17"/>
    <property type="match status" value="1"/>
</dbReference>
<evidence type="ECO:0000256" key="12">
    <source>
        <dbReference type="ARBA" id="ARBA00023326"/>
    </source>
</evidence>
<evidence type="ECO:0000256" key="13">
    <source>
        <dbReference type="ARBA" id="ARBA00037649"/>
    </source>
</evidence>
<keyword evidence="16" id="KW-1133">Transmembrane helix</keyword>
<evidence type="ECO:0000256" key="4">
    <source>
        <dbReference type="ARBA" id="ARBA00022512"/>
    </source>
</evidence>
<evidence type="ECO:0000256" key="10">
    <source>
        <dbReference type="ARBA" id="ARBA00023277"/>
    </source>
</evidence>
<feature type="transmembrane region" description="Helical" evidence="16">
    <location>
        <begin position="198"/>
        <end position="217"/>
    </location>
</feature>
<name>A0A098S2Z2_9BACT</name>
<dbReference type="Pfam" id="PF13347">
    <property type="entry name" value="MFS_2"/>
    <property type="match status" value="1"/>
</dbReference>
<comment type="caution">
    <text evidence="17">The sequence shown here is derived from an EMBL/GenBank/DDBJ whole genome shotgun (WGS) entry which is preliminary data.</text>
</comment>
<dbReference type="SUPFAM" id="SSF103473">
    <property type="entry name" value="MFS general substrate transporter"/>
    <property type="match status" value="1"/>
</dbReference>
<dbReference type="PANTHER" id="PTHR16631:SF17">
    <property type="entry name" value="GLUCAN ENDO-1,3-BETA-GLUCOSIDASE BTGC"/>
    <property type="match status" value="1"/>
</dbReference>
<dbReference type="Gene3D" id="3.20.20.80">
    <property type="entry name" value="Glycosidases"/>
    <property type="match status" value="1"/>
</dbReference>
<dbReference type="CDD" id="cd17332">
    <property type="entry name" value="MFS_MelB_like"/>
    <property type="match status" value="1"/>
</dbReference>
<dbReference type="InterPro" id="IPR050732">
    <property type="entry name" value="Beta-glucan_modifiers"/>
</dbReference>
<feature type="transmembrane region" description="Helical" evidence="16">
    <location>
        <begin position="258"/>
        <end position="285"/>
    </location>
</feature>